<comment type="caution">
    <text evidence="1">The sequence shown here is derived from an EMBL/GenBank/DDBJ whole genome shotgun (WGS) entry which is preliminary data.</text>
</comment>
<accession>A0AAI9XCL7</accession>
<keyword evidence="2" id="KW-1185">Reference proteome</keyword>
<reference evidence="1" key="2">
    <citation type="journal article" date="2016" name="Fungal Biol.">
        <title>Ochratoxin A production by Penicillium thymicola.</title>
        <authorList>
            <person name="Nguyen H.D.T."/>
            <person name="McMullin D.R."/>
            <person name="Ponomareva E."/>
            <person name="Riley R."/>
            <person name="Pomraning K.R."/>
            <person name="Baker S.E."/>
            <person name="Seifert K.A."/>
        </authorList>
    </citation>
    <scope>NUCLEOTIDE SEQUENCE</scope>
    <source>
        <strain evidence="1">DAOM 180753</strain>
    </source>
</reference>
<dbReference type="EMBL" id="LACB01000020">
    <property type="protein sequence ID" value="KAJ9492012.1"/>
    <property type="molecule type" value="Genomic_DNA"/>
</dbReference>
<name>A0AAI9XCL7_PENTH</name>
<organism evidence="1 2">
    <name type="scientific">Penicillium thymicola</name>
    <dbReference type="NCBI Taxonomy" id="293382"/>
    <lineage>
        <taxon>Eukaryota</taxon>
        <taxon>Fungi</taxon>
        <taxon>Dikarya</taxon>
        <taxon>Ascomycota</taxon>
        <taxon>Pezizomycotina</taxon>
        <taxon>Eurotiomycetes</taxon>
        <taxon>Eurotiomycetidae</taxon>
        <taxon>Eurotiales</taxon>
        <taxon>Aspergillaceae</taxon>
        <taxon>Penicillium</taxon>
    </lineage>
</organism>
<sequence>MEPSLNGRYFYRCYSSASAGALRCGKYPHVPTALISVTDRPVEALYRALEKCHASQEDPKEIWIAILFVPDDANTQPHHAREFAQQLMDSRDAKVFKHEYLFEREIPMSYLEHNVSLREIFKRGSVGMFLDAKGSFPSTLEEFRKMIMSEILLDAYGAGRWLGGIARAFGVRAPVYRIANKIFSDSLGSFRRIDGDLQYVYVYWANNDGYLEFHGGIEFESIRYVEDGISDELDSWLGI</sequence>
<evidence type="ECO:0000313" key="1">
    <source>
        <dbReference type="EMBL" id="KAJ9492012.1"/>
    </source>
</evidence>
<dbReference type="AlphaFoldDB" id="A0AAI9XCL7"/>
<reference evidence="1" key="1">
    <citation type="submission" date="2015-06" db="EMBL/GenBank/DDBJ databases">
        <authorList>
            <person name="Nguyen H."/>
        </authorList>
    </citation>
    <scope>NUCLEOTIDE SEQUENCE</scope>
    <source>
        <strain evidence="1">DAOM 180753</strain>
    </source>
</reference>
<dbReference type="Proteomes" id="UP001227192">
    <property type="component" value="Unassembled WGS sequence"/>
</dbReference>
<evidence type="ECO:0000313" key="2">
    <source>
        <dbReference type="Proteomes" id="UP001227192"/>
    </source>
</evidence>
<proteinExistence type="predicted"/>
<gene>
    <name evidence="1" type="ORF">VN97_g1253</name>
</gene>
<protein>
    <submittedName>
        <fullName evidence="1">Uncharacterized protein</fullName>
    </submittedName>
</protein>